<organism evidence="2 3">
    <name type="scientific">Blyttiomyces helicus</name>
    <dbReference type="NCBI Taxonomy" id="388810"/>
    <lineage>
        <taxon>Eukaryota</taxon>
        <taxon>Fungi</taxon>
        <taxon>Fungi incertae sedis</taxon>
        <taxon>Chytridiomycota</taxon>
        <taxon>Chytridiomycota incertae sedis</taxon>
        <taxon>Chytridiomycetes</taxon>
        <taxon>Chytridiomycetes incertae sedis</taxon>
        <taxon>Blyttiomyces</taxon>
    </lineage>
</organism>
<proteinExistence type="predicted"/>
<keyword evidence="3" id="KW-1185">Reference proteome</keyword>
<feature type="non-terminal residue" evidence="2">
    <location>
        <position position="251"/>
    </location>
</feature>
<feature type="compositionally biased region" description="Low complexity" evidence="1">
    <location>
        <begin position="207"/>
        <end position="223"/>
    </location>
</feature>
<evidence type="ECO:0000313" key="3">
    <source>
        <dbReference type="Proteomes" id="UP000269721"/>
    </source>
</evidence>
<evidence type="ECO:0000313" key="2">
    <source>
        <dbReference type="EMBL" id="RKO82734.1"/>
    </source>
</evidence>
<feature type="compositionally biased region" description="Low complexity" evidence="1">
    <location>
        <begin position="47"/>
        <end position="60"/>
    </location>
</feature>
<protein>
    <submittedName>
        <fullName evidence="2">Uncharacterized protein</fullName>
    </submittedName>
</protein>
<feature type="compositionally biased region" description="Low complexity" evidence="1">
    <location>
        <begin position="1"/>
        <end position="19"/>
    </location>
</feature>
<evidence type="ECO:0000256" key="1">
    <source>
        <dbReference type="SAM" id="MobiDB-lite"/>
    </source>
</evidence>
<feature type="compositionally biased region" description="Polar residues" evidence="1">
    <location>
        <begin position="224"/>
        <end position="251"/>
    </location>
</feature>
<gene>
    <name evidence="2" type="ORF">BDK51DRAFT_41474</name>
</gene>
<feature type="compositionally biased region" description="Acidic residues" evidence="1">
    <location>
        <begin position="151"/>
        <end position="161"/>
    </location>
</feature>
<sequence>MVTVRSPTQQSPTPTSATTFSDKDGASSLFRDPSGYPFGEDPDAPADGPSGSPTTPTDPVTAEKGSVPPAPHPSPERGQVVHSSGTVTERISGGDDEDPPIPERQWDRPKSLEAPLQLKDDLPTMDPRAANATEDRSGSEDLGDITKEVAEDNNEQQDDDHYEQQLQGQQHHEQHQPHQLHEQDQPLPRPYPVEQQEESTLVIAPLTPVRTRAPRRGAPARGVSSSASPEHQRPQPYTTRSSASPRSPKSH</sequence>
<feature type="region of interest" description="Disordered" evidence="1">
    <location>
        <begin position="1"/>
        <end position="251"/>
    </location>
</feature>
<accession>A0A4P9VTA4</accession>
<feature type="compositionally biased region" description="Basic and acidic residues" evidence="1">
    <location>
        <begin position="170"/>
        <end position="184"/>
    </location>
</feature>
<dbReference type="Proteomes" id="UP000269721">
    <property type="component" value="Unassembled WGS sequence"/>
</dbReference>
<reference evidence="3" key="1">
    <citation type="journal article" date="2018" name="Nat. Microbiol.">
        <title>Leveraging single-cell genomics to expand the fungal tree of life.</title>
        <authorList>
            <person name="Ahrendt S.R."/>
            <person name="Quandt C.A."/>
            <person name="Ciobanu D."/>
            <person name="Clum A."/>
            <person name="Salamov A."/>
            <person name="Andreopoulos B."/>
            <person name="Cheng J.F."/>
            <person name="Woyke T."/>
            <person name="Pelin A."/>
            <person name="Henrissat B."/>
            <person name="Reynolds N.K."/>
            <person name="Benny G.L."/>
            <person name="Smith M.E."/>
            <person name="James T.Y."/>
            <person name="Grigoriev I.V."/>
        </authorList>
    </citation>
    <scope>NUCLEOTIDE SEQUENCE [LARGE SCALE GENOMIC DNA]</scope>
</reference>
<dbReference type="EMBL" id="ML002160">
    <property type="protein sequence ID" value="RKO82734.1"/>
    <property type="molecule type" value="Genomic_DNA"/>
</dbReference>
<name>A0A4P9VTA4_9FUNG</name>
<feature type="compositionally biased region" description="Basic and acidic residues" evidence="1">
    <location>
        <begin position="133"/>
        <end position="150"/>
    </location>
</feature>
<dbReference type="AlphaFoldDB" id="A0A4P9VTA4"/>